<evidence type="ECO:0000313" key="1">
    <source>
        <dbReference type="EMBL" id="KAI8438798.1"/>
    </source>
</evidence>
<name>A0ACC0KQI4_CHOFU</name>
<evidence type="ECO:0000313" key="2">
    <source>
        <dbReference type="Proteomes" id="UP001064048"/>
    </source>
</evidence>
<comment type="caution">
    <text evidence="1">The sequence shown here is derived from an EMBL/GenBank/DDBJ whole genome shotgun (WGS) entry which is preliminary data.</text>
</comment>
<protein>
    <submittedName>
        <fullName evidence="1">Uncharacterized protein</fullName>
    </submittedName>
</protein>
<dbReference type="Proteomes" id="UP001064048">
    <property type="component" value="Chromosome 18"/>
</dbReference>
<dbReference type="EMBL" id="CM046118">
    <property type="protein sequence ID" value="KAI8438798.1"/>
    <property type="molecule type" value="Genomic_DNA"/>
</dbReference>
<accession>A0ACC0KQI4</accession>
<sequence>MRRTTPPVAGAEGGADCPTGPKRAGSGRLPRRAGGGGGGGEGLRSSVLDSVLVSGAVAKSSPDDDAEELGGAGGGDDRARSVAALVFRLEEYSNEIHEVNLENICSHTQEQTLKRKLEEPGCSNIEEKKRKMGSVKFEFGGISIGLHKVSVHLVKIPLQTLSQGTLSLTETNQSLAEPTTSRQCQDRMGTLSLTETNQSLAEPTTSRQCQDRMEPFTEINTRNKIPINLKRKFSSTELGTSTEEAEMDIANYLGSPYVQIRLSII</sequence>
<gene>
    <name evidence="1" type="ORF">MSG28_011174</name>
</gene>
<proteinExistence type="predicted"/>
<organism evidence="1 2">
    <name type="scientific">Choristoneura fumiferana</name>
    <name type="common">Spruce budworm moth</name>
    <name type="synonym">Archips fumiferana</name>
    <dbReference type="NCBI Taxonomy" id="7141"/>
    <lineage>
        <taxon>Eukaryota</taxon>
        <taxon>Metazoa</taxon>
        <taxon>Ecdysozoa</taxon>
        <taxon>Arthropoda</taxon>
        <taxon>Hexapoda</taxon>
        <taxon>Insecta</taxon>
        <taxon>Pterygota</taxon>
        <taxon>Neoptera</taxon>
        <taxon>Endopterygota</taxon>
        <taxon>Lepidoptera</taxon>
        <taxon>Glossata</taxon>
        <taxon>Ditrysia</taxon>
        <taxon>Tortricoidea</taxon>
        <taxon>Tortricidae</taxon>
        <taxon>Tortricinae</taxon>
        <taxon>Choristoneura</taxon>
    </lineage>
</organism>
<reference evidence="1 2" key="1">
    <citation type="journal article" date="2022" name="Genome Biol. Evol.">
        <title>The Spruce Budworm Genome: Reconstructing the Evolutionary History of Antifreeze Proteins.</title>
        <authorList>
            <person name="Beliveau C."/>
            <person name="Gagne P."/>
            <person name="Picq S."/>
            <person name="Vernygora O."/>
            <person name="Keeling C.I."/>
            <person name="Pinkney K."/>
            <person name="Doucet D."/>
            <person name="Wen F."/>
            <person name="Johnston J.S."/>
            <person name="Maaroufi H."/>
            <person name="Boyle B."/>
            <person name="Laroche J."/>
            <person name="Dewar K."/>
            <person name="Juretic N."/>
            <person name="Blackburn G."/>
            <person name="Nisole A."/>
            <person name="Brunet B."/>
            <person name="Brandao M."/>
            <person name="Lumley L."/>
            <person name="Duan J."/>
            <person name="Quan G."/>
            <person name="Lucarotti C.J."/>
            <person name="Roe A.D."/>
            <person name="Sperling F.A.H."/>
            <person name="Levesque R.C."/>
            <person name="Cusson M."/>
        </authorList>
    </citation>
    <scope>NUCLEOTIDE SEQUENCE [LARGE SCALE GENOMIC DNA]</scope>
    <source>
        <strain evidence="1">Glfc:IPQL:Cfum</strain>
    </source>
</reference>
<keyword evidence="2" id="KW-1185">Reference proteome</keyword>